<dbReference type="CDD" id="cd05233">
    <property type="entry name" value="SDR_c"/>
    <property type="match status" value="1"/>
</dbReference>
<gene>
    <name evidence="3" type="primary">sdr</name>
    <name evidence="3" type="ORF">NCAV_0421</name>
</gene>
<dbReference type="SUPFAM" id="SSF51735">
    <property type="entry name" value="NAD(P)-binding Rossmann-fold domains"/>
    <property type="match status" value="1"/>
</dbReference>
<dbReference type="Pfam" id="PF00106">
    <property type="entry name" value="adh_short"/>
    <property type="match status" value="1"/>
</dbReference>
<sequence length="593" mass="66306">MRFADKVVLVTGSGTGIGQAVAKKFAEEGASVIIMGRRREPLEATARELEAIMKSRNSNGKVRMFPGVDVSSVQEVIDMFNAIGKEFNGIDILVNNAGVSGPVKILASQPFKEFRECVSIHLTGTFWMSINALRYMNDNGRVITIATYFTEERPYEQRPYRFRTPYTSAQGAKNRLSEALAWEMAEKGKRIYFIVSNPGPVHSDRIYKTVYPKAAAEFIRIGGFQGLSAIDIERIASDVLPYVGEDDGMLEKAIDRLASRIAEERSREDSMQANATQDTSNIASTIRSCLDKIREVAEKIQNNTKNMIVDGNFLTQEETAEIILNLADVEVSRLVNGRIMPSDRVFYPVKPLISTYQHSDAVDANLAGKNILLSISSNDDVTIRRVKHLISKLSGYYARCTLLSQHDVALDGVDKRICNMMDEDEVRRTIRDVRPNITIHLTGNYDYNREVTSLSREEWDALVDRFINIPALISKETLNAIVYDGGREPSRFKNSNGMIIIVGPDAPYGKKVSNLLRARAEVFRGALRPFAVTATQELSEVLNSNMRVYLVLPGSIDGKEPDDGRLVDTCLYLASGRAINRVEVIYYPDEVRT</sequence>
<dbReference type="PRINTS" id="PR00081">
    <property type="entry name" value="GDHRDH"/>
</dbReference>
<dbReference type="EC" id="1.1.1.-" evidence="3"/>
<keyword evidence="4" id="KW-1185">Reference proteome</keyword>
<keyword evidence="2 3" id="KW-0560">Oxidoreductase</keyword>
<dbReference type="InterPro" id="IPR036291">
    <property type="entry name" value="NAD(P)-bd_dom_sf"/>
</dbReference>
<evidence type="ECO:0000256" key="1">
    <source>
        <dbReference type="ARBA" id="ARBA00006484"/>
    </source>
</evidence>
<evidence type="ECO:0000256" key="2">
    <source>
        <dbReference type="ARBA" id="ARBA00023002"/>
    </source>
</evidence>
<comment type="similarity">
    <text evidence="1">Belongs to the short-chain dehydrogenases/reductases (SDR) family.</text>
</comment>
<dbReference type="PRINTS" id="PR00080">
    <property type="entry name" value="SDRFAMILY"/>
</dbReference>
<proteinExistence type="inferred from homology"/>
<protein>
    <submittedName>
        <fullName evidence="3">Glucose/ribitol dehydrogenase family protein</fullName>
        <ecNumber evidence="3">1.1.1.-</ecNumber>
    </submittedName>
</protein>
<evidence type="ECO:0000313" key="3">
    <source>
        <dbReference type="EMBL" id="SPC33615.1"/>
    </source>
</evidence>
<organism evidence="3 4">
    <name type="scientific">Candidatus Nitrosocaldus cavascurensis</name>
    <dbReference type="NCBI Taxonomy" id="2058097"/>
    <lineage>
        <taxon>Archaea</taxon>
        <taxon>Nitrososphaerota</taxon>
        <taxon>Nitrososphaeria</taxon>
        <taxon>Candidatus Nitrosocaldales</taxon>
        <taxon>Candidatus Nitrosocaldaceae</taxon>
        <taxon>Candidatus Nitrosocaldus</taxon>
    </lineage>
</organism>
<dbReference type="Proteomes" id="UP000236248">
    <property type="component" value="Chromosome NCAV"/>
</dbReference>
<dbReference type="GO" id="GO:0016616">
    <property type="term" value="F:oxidoreductase activity, acting on the CH-OH group of donors, NAD or NADP as acceptor"/>
    <property type="evidence" value="ECO:0007669"/>
    <property type="project" value="TreeGrafter"/>
</dbReference>
<reference evidence="4" key="1">
    <citation type="submission" date="2018-01" db="EMBL/GenBank/DDBJ databases">
        <authorList>
            <person name="Kerou L M."/>
        </authorList>
    </citation>
    <scope>NUCLEOTIDE SEQUENCE [LARGE SCALE GENOMIC DNA]</scope>
    <source>
        <strain evidence="4">SCU2</strain>
    </source>
</reference>
<dbReference type="KEGG" id="ncv:NCAV_0421"/>
<name>A0A2K5APQ5_9ARCH</name>
<dbReference type="EMBL" id="LT981265">
    <property type="protein sequence ID" value="SPC33615.1"/>
    <property type="molecule type" value="Genomic_DNA"/>
</dbReference>
<accession>A0A2K5APQ5</accession>
<dbReference type="GO" id="GO:0048038">
    <property type="term" value="F:quinone binding"/>
    <property type="evidence" value="ECO:0007669"/>
    <property type="project" value="TreeGrafter"/>
</dbReference>
<dbReference type="GO" id="GO:0006633">
    <property type="term" value="P:fatty acid biosynthetic process"/>
    <property type="evidence" value="ECO:0007669"/>
    <property type="project" value="TreeGrafter"/>
</dbReference>
<dbReference type="PANTHER" id="PTHR42760">
    <property type="entry name" value="SHORT-CHAIN DEHYDROGENASES/REDUCTASES FAMILY MEMBER"/>
    <property type="match status" value="1"/>
</dbReference>
<dbReference type="Gene3D" id="3.40.50.720">
    <property type="entry name" value="NAD(P)-binding Rossmann-like Domain"/>
    <property type="match status" value="1"/>
</dbReference>
<evidence type="ECO:0000313" key="4">
    <source>
        <dbReference type="Proteomes" id="UP000236248"/>
    </source>
</evidence>
<dbReference type="InterPro" id="IPR002347">
    <property type="entry name" value="SDR_fam"/>
</dbReference>
<dbReference type="PANTHER" id="PTHR42760:SF133">
    <property type="entry name" value="3-OXOACYL-[ACYL-CARRIER-PROTEIN] REDUCTASE"/>
    <property type="match status" value="1"/>
</dbReference>
<dbReference type="AlphaFoldDB" id="A0A2K5APQ5"/>